<feature type="region of interest" description="Disordered" evidence="1">
    <location>
        <begin position="909"/>
        <end position="968"/>
    </location>
</feature>
<protein>
    <submittedName>
        <fullName evidence="3">Uncharacterized protein</fullName>
    </submittedName>
</protein>
<dbReference type="InParanoid" id="A0A409YUR6"/>
<accession>A0A409YUR6</accession>
<feature type="region of interest" description="Disordered" evidence="1">
    <location>
        <begin position="800"/>
        <end position="862"/>
    </location>
</feature>
<dbReference type="Proteomes" id="UP000284706">
    <property type="component" value="Unassembled WGS sequence"/>
</dbReference>
<keyword evidence="2" id="KW-0732">Signal</keyword>
<feature type="compositionally biased region" description="Basic and acidic residues" evidence="1">
    <location>
        <begin position="590"/>
        <end position="603"/>
    </location>
</feature>
<dbReference type="EMBL" id="NHYE01000250">
    <property type="protein sequence ID" value="PPR06742.1"/>
    <property type="molecule type" value="Genomic_DNA"/>
</dbReference>
<feature type="compositionally biased region" description="Polar residues" evidence="1">
    <location>
        <begin position="604"/>
        <end position="614"/>
    </location>
</feature>
<sequence length="968" mass="105977">MQQDRKRKNDLHPTLGLIIFCMVALTLADAVDNSQKFPSPEQSVKPASQPAVLPNIQGRPSSSATPVQGKARNFYVYRFLDKIVGSVRPPVPGTPGPVEALTRIQYPGVDATFYNLDDGFIVPHSVVEENGFYELAIQLVPDTRQSNSSPTFDDWPTPGQRPRPCSPSPESPEADNGNLGGKVWPPHHQGKPYVLVPTNPYHAQHHDGNPASSMGHSRSRPASNHPTHVGSKGKERRVVFSEGEESAEEEEDSTADDSQDEDFIPEQDQTQDGIGDEGDLDCEPMASSDPIENTEESFGTGVDDEPMAIDDNGPPRKSTVQAGHGGGRADGDDDAETQGDVETLEVPVEWKHKGGRPSKEFIRKAAAVGESFNTEIEHLMKTFKVSLKVAHVATGLQPRIIETRETSSWNAHQRVYKIEYPKEAGESVIQPRSLLLAIGEFKARSRLHYMLHVKPLTKDEKVKFREDCEEFIMEYFFKTEDNDLKASSPAKRVEAACKALQKLAQMISRADGEIQSFGGVNYVGPDKAGRAAGGGTFISSDTVLRAIQIFNIGTQAIMLKTGDFLQAVVSQRGMAHNLEGGRATTANTNEVDRPARRGCDKEPASTQGGNQAQEEATEEPSHVTCFNQSDPRKRARSYLGLTYNKVDPQRTTVDWLGLLRNSLTGQFRLENWCFTPYPGQDGFSAGKITLKQWQAVGKLLTADDFHPKHGGQHAKAPRFVPWTKVAFSLRLAPEEKKLEKGSAKYYEIPIVVSHTGQILLTARQAEERSADLTLDNFEMDEGEVNGASPPQLEMRREAVTLSTGASEGYTRNPQTGPGDVVPTMTRPLEDPVTVRPQPRPRRIQSRAAKEGKTSSHAVPQLDLTLAPDTIPAPTTAANLGYIGNASLSQEKENYRFPFAHSATRAFYADSKLAPPSSRGLPKQQSKASTHHKAQKSPVAGPSGRHPERTMSATFKQSGGASVSRKTGR</sequence>
<dbReference type="OrthoDB" id="3111501at2759"/>
<feature type="region of interest" description="Disordered" evidence="1">
    <location>
        <begin position="144"/>
        <end position="342"/>
    </location>
</feature>
<feature type="chain" id="PRO_5019083256" evidence="2">
    <location>
        <begin position="29"/>
        <end position="968"/>
    </location>
</feature>
<feature type="signal peptide" evidence="2">
    <location>
        <begin position="1"/>
        <end position="28"/>
    </location>
</feature>
<feature type="compositionally biased region" description="Acidic residues" evidence="1">
    <location>
        <begin position="331"/>
        <end position="342"/>
    </location>
</feature>
<comment type="caution">
    <text evidence="3">The sequence shown here is derived from an EMBL/GenBank/DDBJ whole genome shotgun (WGS) entry which is preliminary data.</text>
</comment>
<feature type="region of interest" description="Disordered" evidence="1">
    <location>
        <begin position="579"/>
        <end position="629"/>
    </location>
</feature>
<feature type="compositionally biased region" description="Polar residues" evidence="1">
    <location>
        <begin position="210"/>
        <end position="226"/>
    </location>
</feature>
<evidence type="ECO:0000313" key="4">
    <source>
        <dbReference type="Proteomes" id="UP000284706"/>
    </source>
</evidence>
<feature type="region of interest" description="Disordered" evidence="1">
    <location>
        <begin position="35"/>
        <end position="67"/>
    </location>
</feature>
<feature type="compositionally biased region" description="Acidic residues" evidence="1">
    <location>
        <begin position="242"/>
        <end position="265"/>
    </location>
</feature>
<feature type="compositionally biased region" description="Polar residues" evidence="1">
    <location>
        <begin position="950"/>
        <end position="968"/>
    </location>
</feature>
<gene>
    <name evidence="3" type="ORF">CVT26_001346</name>
</gene>
<proteinExistence type="predicted"/>
<organism evidence="3 4">
    <name type="scientific">Gymnopilus dilepis</name>
    <dbReference type="NCBI Taxonomy" id="231916"/>
    <lineage>
        <taxon>Eukaryota</taxon>
        <taxon>Fungi</taxon>
        <taxon>Dikarya</taxon>
        <taxon>Basidiomycota</taxon>
        <taxon>Agaricomycotina</taxon>
        <taxon>Agaricomycetes</taxon>
        <taxon>Agaricomycetidae</taxon>
        <taxon>Agaricales</taxon>
        <taxon>Agaricineae</taxon>
        <taxon>Hymenogastraceae</taxon>
        <taxon>Gymnopilus</taxon>
    </lineage>
</organism>
<dbReference type="AlphaFoldDB" id="A0A409YUR6"/>
<reference evidence="3 4" key="1">
    <citation type="journal article" date="2018" name="Evol. Lett.">
        <title>Horizontal gene cluster transfer increased hallucinogenic mushroom diversity.</title>
        <authorList>
            <person name="Reynolds H.T."/>
            <person name="Vijayakumar V."/>
            <person name="Gluck-Thaler E."/>
            <person name="Korotkin H.B."/>
            <person name="Matheny P.B."/>
            <person name="Slot J.C."/>
        </authorList>
    </citation>
    <scope>NUCLEOTIDE SEQUENCE [LARGE SCALE GENOMIC DNA]</scope>
    <source>
        <strain evidence="3 4">SRW20</strain>
    </source>
</reference>
<evidence type="ECO:0000256" key="1">
    <source>
        <dbReference type="SAM" id="MobiDB-lite"/>
    </source>
</evidence>
<evidence type="ECO:0000256" key="2">
    <source>
        <dbReference type="SAM" id="SignalP"/>
    </source>
</evidence>
<keyword evidence="4" id="KW-1185">Reference proteome</keyword>
<feature type="compositionally biased region" description="Polar residues" evidence="1">
    <location>
        <begin position="800"/>
        <end position="815"/>
    </location>
</feature>
<evidence type="ECO:0000313" key="3">
    <source>
        <dbReference type="EMBL" id="PPR06742.1"/>
    </source>
</evidence>
<feature type="compositionally biased region" description="Pro residues" evidence="1">
    <location>
        <begin position="159"/>
        <end position="170"/>
    </location>
</feature>
<feature type="compositionally biased region" description="Polar residues" evidence="1">
    <location>
        <begin position="35"/>
        <end position="46"/>
    </location>
</feature>
<name>A0A409YUR6_9AGAR</name>